<dbReference type="AlphaFoldDB" id="A0AAV9P6G0"/>
<evidence type="ECO:0000256" key="9">
    <source>
        <dbReference type="SAM" id="MobiDB-lite"/>
    </source>
</evidence>
<reference evidence="11 12" key="1">
    <citation type="submission" date="2023-08" db="EMBL/GenBank/DDBJ databases">
        <title>Black Yeasts Isolated from many extreme environments.</title>
        <authorList>
            <person name="Coleine C."/>
            <person name="Stajich J.E."/>
            <person name="Selbmann L."/>
        </authorList>
    </citation>
    <scope>NUCLEOTIDE SEQUENCE [LARGE SCALE GENOMIC DNA]</scope>
    <source>
        <strain evidence="11 12">CCFEE 5935</strain>
    </source>
</reference>
<keyword evidence="5 8" id="KW-0949">S-adenosyl-L-methionine</keyword>
<keyword evidence="3 8" id="KW-0489">Methyltransferase</keyword>
<evidence type="ECO:0000256" key="2">
    <source>
        <dbReference type="ARBA" id="ARBA00011975"/>
    </source>
</evidence>
<name>A0AAV9P6G0_9PEZI</name>
<dbReference type="InterPro" id="IPR001025">
    <property type="entry name" value="BAH_dom"/>
</dbReference>
<dbReference type="InterPro" id="IPR029063">
    <property type="entry name" value="SAM-dependent_MTases_sf"/>
</dbReference>
<dbReference type="EC" id="2.1.1.37" evidence="2"/>
<dbReference type="PROSITE" id="PS51038">
    <property type="entry name" value="BAH"/>
    <property type="match status" value="1"/>
</dbReference>
<evidence type="ECO:0000256" key="4">
    <source>
        <dbReference type="ARBA" id="ARBA00022679"/>
    </source>
</evidence>
<evidence type="ECO:0000256" key="3">
    <source>
        <dbReference type="ARBA" id="ARBA00022603"/>
    </source>
</evidence>
<evidence type="ECO:0000259" key="10">
    <source>
        <dbReference type="PROSITE" id="PS51038"/>
    </source>
</evidence>
<dbReference type="GO" id="GO:0003682">
    <property type="term" value="F:chromatin binding"/>
    <property type="evidence" value="ECO:0007669"/>
    <property type="project" value="InterPro"/>
</dbReference>
<dbReference type="Pfam" id="PF25423">
    <property type="entry name" value="DUF7893"/>
    <property type="match status" value="1"/>
</dbReference>
<dbReference type="GO" id="GO:0032259">
    <property type="term" value="P:methylation"/>
    <property type="evidence" value="ECO:0007669"/>
    <property type="project" value="UniProtKB-KW"/>
</dbReference>
<feature type="compositionally biased region" description="Polar residues" evidence="9">
    <location>
        <begin position="892"/>
        <end position="904"/>
    </location>
</feature>
<dbReference type="SUPFAM" id="SSF53335">
    <property type="entry name" value="S-adenosyl-L-methionine-dependent methyltransferases"/>
    <property type="match status" value="1"/>
</dbReference>
<feature type="region of interest" description="Disordered" evidence="9">
    <location>
        <begin position="1177"/>
        <end position="1227"/>
    </location>
</feature>
<dbReference type="InterPro" id="IPR057215">
    <property type="entry name" value="DUF7893"/>
</dbReference>
<comment type="caution">
    <text evidence="11">The sequence shown here is derived from an EMBL/GenBank/DDBJ whole genome shotgun (WGS) entry which is preliminary data.</text>
</comment>
<dbReference type="Gene3D" id="3.90.120.10">
    <property type="entry name" value="DNA Methylase, subunit A, domain 2"/>
    <property type="match status" value="1"/>
</dbReference>
<evidence type="ECO:0000256" key="1">
    <source>
        <dbReference type="ARBA" id="ARBA00004123"/>
    </source>
</evidence>
<protein>
    <recommendedName>
        <fullName evidence="2">DNA (cytosine-5-)-methyltransferase</fullName>
        <ecNumber evidence="2">2.1.1.37</ecNumber>
    </recommendedName>
</protein>
<feature type="region of interest" description="Disordered" evidence="9">
    <location>
        <begin position="1"/>
        <end position="57"/>
    </location>
</feature>
<dbReference type="InterPro" id="IPR043151">
    <property type="entry name" value="BAH_sf"/>
</dbReference>
<dbReference type="InterPro" id="IPR050390">
    <property type="entry name" value="C5-Methyltransferase"/>
</dbReference>
<dbReference type="RefSeq" id="XP_064658095.1">
    <property type="nucleotide sequence ID" value="XM_064803180.1"/>
</dbReference>
<dbReference type="EMBL" id="JAVRRT010000009">
    <property type="protein sequence ID" value="KAK5168629.1"/>
    <property type="molecule type" value="Genomic_DNA"/>
</dbReference>
<dbReference type="GeneID" id="89927278"/>
<accession>A0AAV9P6G0</accession>
<keyword evidence="7" id="KW-0539">Nucleus</keyword>
<dbReference type="PRINTS" id="PR00105">
    <property type="entry name" value="C5METTRFRASE"/>
</dbReference>
<evidence type="ECO:0000256" key="7">
    <source>
        <dbReference type="ARBA" id="ARBA00023242"/>
    </source>
</evidence>
<feature type="region of interest" description="Disordered" evidence="9">
    <location>
        <begin position="873"/>
        <end position="911"/>
    </location>
</feature>
<dbReference type="GO" id="GO:0003677">
    <property type="term" value="F:DNA binding"/>
    <property type="evidence" value="ECO:0007669"/>
    <property type="project" value="UniProtKB-KW"/>
</dbReference>
<evidence type="ECO:0000256" key="5">
    <source>
        <dbReference type="ARBA" id="ARBA00022691"/>
    </source>
</evidence>
<dbReference type="Gene3D" id="2.30.30.490">
    <property type="match status" value="1"/>
</dbReference>
<evidence type="ECO:0000256" key="6">
    <source>
        <dbReference type="ARBA" id="ARBA00023125"/>
    </source>
</evidence>
<proteinExistence type="inferred from homology"/>
<dbReference type="Proteomes" id="UP001337655">
    <property type="component" value="Unassembled WGS sequence"/>
</dbReference>
<dbReference type="Pfam" id="PF00145">
    <property type="entry name" value="DNA_methylase"/>
    <property type="match status" value="1"/>
</dbReference>
<dbReference type="InterPro" id="IPR001525">
    <property type="entry name" value="C5_MeTfrase"/>
</dbReference>
<feature type="active site" evidence="8">
    <location>
        <position position="776"/>
    </location>
</feature>
<dbReference type="PROSITE" id="PS51679">
    <property type="entry name" value="SAM_MT_C5"/>
    <property type="match status" value="1"/>
</dbReference>
<comment type="similarity">
    <text evidence="8">Belongs to the class I-like SAM-binding methyltransferase superfamily. C5-methyltransferase family.</text>
</comment>
<dbReference type="GO" id="GO:0005634">
    <property type="term" value="C:nucleus"/>
    <property type="evidence" value="ECO:0007669"/>
    <property type="project" value="UniProtKB-SubCell"/>
</dbReference>
<sequence>MAIPLQFARAGKRKAVDPPQDEQSPLAAPYSRRKRRNIESNDYSDSDESVASSPRQQRRIATKAFGHIQVDGPAFPRSAYQGYDPPLPPSEESSVLFDFSVSDEYRTIKATSGYAHLVLEDFSIYMPRCVRHTDELVSLDRLQNSRGNTELCFDGVLSVGNESHYLQGVRFNTMAVEGYGDPDIARLKDHICIQSKDARSSGVWYKLGQPSAEYARFYRPFLWLAMFTKHFVEYLLETRNVTLDHFRRTFYAWLITRKRSLDFEKWHGECGNRRDFRTTVAANVGYLWKECHGIDDEESGLDDHSVWTEVDPQRLKGIPQQPNKEHRTICTTLVHDAFRRMYFSRWLKLRATSPSIQNTISFRKRALGLTPLQTASPANASILTPISLQDRASSEEPVLDVRAGDVVTLKADTTGPWRIHSSQSYAYVQGTRRSEFKYNRGQKVLDVLWLYRPWDTTVGAAYYPFKNELFMSDHCECRRHAVDISCVTGKADVIWFASDPSAVPAQTLFVRQKFRTKHQEDTYDFVSLKRADFACSCAHRISTFETCRRQYVIGDPVLVRAFDRDLQDEVLEPAQVVDFNLDLSRVMLRRLRRRQAIDQDARPNELELTDEIFDVGPSRVIRKCNIKFFGEDAVAEGLPTPYNRGGAGDFYYIVGQQNKSGLGEDGEMEDNVLLPPLESGLDLSSPPPFQKLTGMGIFCGGGNFDRGLEDGGAVKFKYAVDYAERAIYSYRANVPDDVQCFYGSVNDYLARAMAGEEAPVIAGVGDVDFLSGGSPCPGFSRMQPDHQSEDSLRNASLVASFISYVDFYSPRYCMLENVVPMTQGMGPRRDENVFAQALAALVAMGYQVRQFLMDAWSYGSSQSRTRVFIAASAPGHEPLPPPPHTHYHPNPEVQTHSLGRSSNGKPFGNRRDDYTPFQHVSIEASTADLPDIGDSQVQLCPAFPDHRVASEQNAERRGLFAMIPKRPYGMGVVQAARQGLLSGVPMDYYNKRTALHNLKEIPKTFSRLDPNKLCQTVTTTQHLACLYQGRTLHWSQDRPMSVMELRRAQGFPDEDVILGTPRQQVVIIGNSVERNTALALGLALRESWTNSYEGSMARMRIVGDRGDDGSEDGALNDYSDDGGIPETPETTPIYESETRAGAPSRRSLHVTAMSDASTPDTMEGISEFERMAVAKAQNAGAKAARQSGAQQQATPPSEEEDDDDCIVVSSRRNTDTPESEEVGDGVVRGRQKVVSRKAYVLID</sequence>
<organism evidence="11 12">
    <name type="scientific">Saxophila tyrrhenica</name>
    <dbReference type="NCBI Taxonomy" id="1690608"/>
    <lineage>
        <taxon>Eukaryota</taxon>
        <taxon>Fungi</taxon>
        <taxon>Dikarya</taxon>
        <taxon>Ascomycota</taxon>
        <taxon>Pezizomycotina</taxon>
        <taxon>Dothideomycetes</taxon>
        <taxon>Dothideomycetidae</taxon>
        <taxon>Mycosphaerellales</taxon>
        <taxon>Extremaceae</taxon>
        <taxon>Saxophila</taxon>
    </lineage>
</organism>
<gene>
    <name evidence="11" type="ORF">LTR77_005938</name>
</gene>
<dbReference type="PROSITE" id="PS00094">
    <property type="entry name" value="C5_MTASE_1"/>
    <property type="match status" value="1"/>
</dbReference>
<dbReference type="InterPro" id="IPR018117">
    <property type="entry name" value="C5_DNA_meth_AS"/>
</dbReference>
<keyword evidence="6" id="KW-0238">DNA-binding</keyword>
<keyword evidence="12" id="KW-1185">Reference proteome</keyword>
<dbReference type="GO" id="GO:0044027">
    <property type="term" value="P:negative regulation of gene expression via chromosomal CpG island methylation"/>
    <property type="evidence" value="ECO:0007669"/>
    <property type="project" value="TreeGrafter"/>
</dbReference>
<feature type="domain" description="BAH" evidence="10">
    <location>
        <begin position="399"/>
        <end position="526"/>
    </location>
</feature>
<evidence type="ECO:0000313" key="12">
    <source>
        <dbReference type="Proteomes" id="UP001337655"/>
    </source>
</evidence>
<dbReference type="PANTHER" id="PTHR10629:SF54">
    <property type="entry name" value="DNA METHYLTRANSFERASE DIM-2"/>
    <property type="match status" value="1"/>
</dbReference>
<keyword evidence="4 8" id="KW-0808">Transferase</keyword>
<dbReference type="PANTHER" id="PTHR10629">
    <property type="entry name" value="CYTOSINE-SPECIFIC METHYLTRANSFERASE"/>
    <property type="match status" value="1"/>
</dbReference>
<dbReference type="GO" id="GO:0003886">
    <property type="term" value="F:DNA (cytosine-5-)-methyltransferase activity"/>
    <property type="evidence" value="ECO:0007669"/>
    <property type="project" value="UniProtKB-EC"/>
</dbReference>
<dbReference type="Gene3D" id="3.40.50.150">
    <property type="entry name" value="Vaccinia Virus protein VP39"/>
    <property type="match status" value="1"/>
</dbReference>
<evidence type="ECO:0000313" key="11">
    <source>
        <dbReference type="EMBL" id="KAK5168629.1"/>
    </source>
</evidence>
<feature type="region of interest" description="Disordered" evidence="9">
    <location>
        <begin position="1103"/>
        <end position="1161"/>
    </location>
</feature>
<evidence type="ECO:0000256" key="8">
    <source>
        <dbReference type="PROSITE-ProRule" id="PRU01016"/>
    </source>
</evidence>
<comment type="subcellular location">
    <subcellularLocation>
        <location evidence="1">Nucleus</location>
    </subcellularLocation>
</comment>